<dbReference type="GO" id="GO:0006406">
    <property type="term" value="P:mRNA export from nucleus"/>
    <property type="evidence" value="ECO:0007669"/>
    <property type="project" value="InterPro"/>
</dbReference>
<evidence type="ECO:0000256" key="6">
    <source>
        <dbReference type="ARBA" id="ARBA00022816"/>
    </source>
</evidence>
<comment type="caution">
    <text evidence="12">The sequence shown here is derived from an EMBL/GenBank/DDBJ whole genome shotgun (WGS) entry which is preliminary data.</text>
</comment>
<feature type="compositionally biased region" description="Low complexity" evidence="10">
    <location>
        <begin position="337"/>
        <end position="352"/>
    </location>
</feature>
<feature type="compositionally biased region" description="Basic residues" evidence="10">
    <location>
        <begin position="353"/>
        <end position="364"/>
    </location>
</feature>
<dbReference type="Pfam" id="PF13855">
    <property type="entry name" value="LRR_8"/>
    <property type="match status" value="1"/>
</dbReference>
<dbReference type="PANTHER" id="PTHR21038">
    <property type="entry name" value="40-2-3 PROTEIN-RELATED"/>
    <property type="match status" value="1"/>
</dbReference>
<dbReference type="Gene3D" id="3.80.10.10">
    <property type="entry name" value="Ribonuclease Inhibitor"/>
    <property type="match status" value="1"/>
</dbReference>
<evidence type="ECO:0000256" key="1">
    <source>
        <dbReference type="ARBA" id="ARBA00004324"/>
    </source>
</evidence>
<reference evidence="12 13" key="1">
    <citation type="journal article" date="2024" name="Proc. Natl. Acad. Sci. U.S.A.">
        <title>The genetic regulatory architecture and epigenomic basis for age-related changes in rattlesnake venom.</title>
        <authorList>
            <person name="Hogan M.P."/>
            <person name="Holding M.L."/>
            <person name="Nystrom G.S."/>
            <person name="Colston T.J."/>
            <person name="Bartlett D.A."/>
            <person name="Mason A.J."/>
            <person name="Ellsworth S.A."/>
            <person name="Rautsaw R.M."/>
            <person name="Lawrence K.C."/>
            <person name="Strickland J.L."/>
            <person name="He B."/>
            <person name="Fraser P."/>
            <person name="Margres M.J."/>
            <person name="Gilbert D.M."/>
            <person name="Gibbs H.L."/>
            <person name="Parkinson C.L."/>
            <person name="Rokyta D.R."/>
        </authorList>
    </citation>
    <scope>NUCLEOTIDE SEQUENCE [LARGE SCALE GENOMIC DNA]</scope>
    <source>
        <strain evidence="12">DRR0105</strain>
    </source>
</reference>
<evidence type="ECO:0000256" key="7">
    <source>
        <dbReference type="ARBA" id="ARBA00022884"/>
    </source>
</evidence>
<feature type="signal peptide" evidence="11">
    <location>
        <begin position="1"/>
        <end position="30"/>
    </location>
</feature>
<evidence type="ECO:0000256" key="10">
    <source>
        <dbReference type="SAM" id="MobiDB-lite"/>
    </source>
</evidence>
<dbReference type="Proteomes" id="UP001474421">
    <property type="component" value="Unassembled WGS sequence"/>
</dbReference>
<feature type="chain" id="PRO_5043643028" description="UAP56-interacting factor" evidence="11">
    <location>
        <begin position="31"/>
        <end position="509"/>
    </location>
</feature>
<proteinExistence type="inferred from homology"/>
<dbReference type="SUPFAM" id="SSF52075">
    <property type="entry name" value="Outer arm dynein light chain 1"/>
    <property type="match status" value="1"/>
</dbReference>
<dbReference type="AlphaFoldDB" id="A0AAW1BJB5"/>
<keyword evidence="7" id="KW-0694">RNA-binding</keyword>
<evidence type="ECO:0000256" key="9">
    <source>
        <dbReference type="ARBA" id="ARBA00030067"/>
    </source>
</evidence>
<comment type="subcellular location">
    <subcellularLocation>
        <location evidence="1">Nucleus speckle</location>
    </subcellularLocation>
    <subcellularLocation>
        <location evidence="2">Nucleus</location>
        <location evidence="2">Nucleoplasm</location>
    </subcellularLocation>
</comment>
<evidence type="ECO:0000256" key="8">
    <source>
        <dbReference type="ARBA" id="ARBA00023242"/>
    </source>
</evidence>
<dbReference type="InterPro" id="IPR001611">
    <property type="entry name" value="Leu-rich_rpt"/>
</dbReference>
<evidence type="ECO:0000313" key="12">
    <source>
        <dbReference type="EMBL" id="KAK9401502.1"/>
    </source>
</evidence>
<keyword evidence="5" id="KW-0813">Transport</keyword>
<sequence>MRRREKGLPPPLSRLLLCFASCVATRAAVAMSGFGAGASSLQKGGGETLEKIDMSLDDIIKLNKREERKHNFPKMKRGLHQNGARQFRMRRMKWGIQEYPGFGKNHLGRRKQVAGKRRAYGIKTGLAARKAMGAHKGISPLNRSPLSEKNLQRNYSVLKRKTPVQRQSELQRKQGARLRRPALLNRRPSIQSLSARIGNKLYQQKDTRQATFLFRRGLKVQAQVHPEDDLRSQGTKRTRPWRTSTRNGGILTISIDNPGAVLSPISLKPRLASNLIPPFLLKKEQSEEKKIPKGVPLQFDINSVGKQTSMTLNERFGILKEQRTALAQNKGSRFVTAPFRPGGRLPPFSPSRRPARPPRRRRRAGGGEMAAAAAAAEGGCSGGGGGGSAVLMPAAAAAAVSGSLATGGCGAAGPSSWTRSLERALEEAAASGALSLSGRKLRDYPRGSAAGHDLSDTTQADLSRNRLSELPQEACLFVSLESLNLYQNCIRYIPEAILNLQSLTFLNIR</sequence>
<keyword evidence="11" id="KW-0732">Signal</keyword>
<evidence type="ECO:0000313" key="13">
    <source>
        <dbReference type="Proteomes" id="UP001474421"/>
    </source>
</evidence>
<evidence type="ECO:0000256" key="3">
    <source>
        <dbReference type="ARBA" id="ARBA00010722"/>
    </source>
</evidence>
<dbReference type="GO" id="GO:0016607">
    <property type="term" value="C:nuclear speck"/>
    <property type="evidence" value="ECO:0007669"/>
    <property type="project" value="UniProtKB-SubCell"/>
</dbReference>
<evidence type="ECO:0000256" key="4">
    <source>
        <dbReference type="ARBA" id="ARBA00020622"/>
    </source>
</evidence>
<dbReference type="PANTHER" id="PTHR21038:SF2">
    <property type="entry name" value="UAP56-INTERACTING FACTOR"/>
    <property type="match status" value="1"/>
</dbReference>
<protein>
    <recommendedName>
        <fullName evidence="4">UAP56-interacting factor</fullName>
    </recommendedName>
    <alternativeName>
        <fullName evidence="9">Forty-two-three domain-containing protein 1</fullName>
    </alternativeName>
</protein>
<feature type="region of interest" description="Disordered" evidence="10">
    <location>
        <begin position="224"/>
        <end position="245"/>
    </location>
</feature>
<keyword evidence="8" id="KW-0539">Nucleus</keyword>
<name>A0AAW1BJB5_CROAD</name>
<accession>A0AAW1BJB5</accession>
<comment type="similarity">
    <text evidence="3">Belongs to the UIF family.</text>
</comment>
<dbReference type="Pfam" id="PF07078">
    <property type="entry name" value="FYTT"/>
    <property type="match status" value="1"/>
</dbReference>
<feature type="region of interest" description="Disordered" evidence="10">
    <location>
        <begin position="329"/>
        <end position="370"/>
    </location>
</feature>
<gene>
    <name evidence="12" type="ORF">NXF25_012216</name>
</gene>
<dbReference type="EMBL" id="JAOTOJ010000005">
    <property type="protein sequence ID" value="KAK9401502.1"/>
    <property type="molecule type" value="Genomic_DNA"/>
</dbReference>
<dbReference type="GO" id="GO:0003729">
    <property type="term" value="F:mRNA binding"/>
    <property type="evidence" value="ECO:0007669"/>
    <property type="project" value="InterPro"/>
</dbReference>
<organism evidence="12 13">
    <name type="scientific">Crotalus adamanteus</name>
    <name type="common">Eastern diamondback rattlesnake</name>
    <dbReference type="NCBI Taxonomy" id="8729"/>
    <lineage>
        <taxon>Eukaryota</taxon>
        <taxon>Metazoa</taxon>
        <taxon>Chordata</taxon>
        <taxon>Craniata</taxon>
        <taxon>Vertebrata</taxon>
        <taxon>Euteleostomi</taxon>
        <taxon>Lepidosauria</taxon>
        <taxon>Squamata</taxon>
        <taxon>Bifurcata</taxon>
        <taxon>Unidentata</taxon>
        <taxon>Episquamata</taxon>
        <taxon>Toxicofera</taxon>
        <taxon>Serpentes</taxon>
        <taxon>Colubroidea</taxon>
        <taxon>Viperidae</taxon>
        <taxon>Crotalinae</taxon>
        <taxon>Crotalus</taxon>
    </lineage>
</organism>
<dbReference type="InterPro" id="IPR009782">
    <property type="entry name" value="FYTTD1"/>
</dbReference>
<keyword evidence="6" id="KW-0509">mRNA transport</keyword>
<evidence type="ECO:0000256" key="11">
    <source>
        <dbReference type="SAM" id="SignalP"/>
    </source>
</evidence>
<evidence type="ECO:0000256" key="5">
    <source>
        <dbReference type="ARBA" id="ARBA00022448"/>
    </source>
</evidence>
<evidence type="ECO:0000256" key="2">
    <source>
        <dbReference type="ARBA" id="ARBA00004642"/>
    </source>
</evidence>
<dbReference type="InterPro" id="IPR032675">
    <property type="entry name" value="LRR_dom_sf"/>
</dbReference>
<keyword evidence="13" id="KW-1185">Reference proteome</keyword>